<dbReference type="InterPro" id="IPR049050">
    <property type="entry name" value="nSTAND3"/>
</dbReference>
<dbReference type="Pfam" id="PF20720">
    <property type="entry name" value="nSTAND3"/>
    <property type="match status" value="1"/>
</dbReference>
<dbReference type="Gene3D" id="3.40.50.300">
    <property type="entry name" value="P-loop containing nucleotide triphosphate hydrolases"/>
    <property type="match status" value="1"/>
</dbReference>
<evidence type="ECO:0000313" key="2">
    <source>
        <dbReference type="EMBL" id="ABO35229.1"/>
    </source>
</evidence>
<dbReference type="KEGG" id="mmq:MmarC5_0923"/>
<feature type="domain" description="Novel STAND NTPase 3" evidence="1">
    <location>
        <begin position="14"/>
        <end position="95"/>
    </location>
</feature>
<dbReference type="SUPFAM" id="SSF52540">
    <property type="entry name" value="P-loop containing nucleoside triphosphate hydrolases"/>
    <property type="match status" value="1"/>
</dbReference>
<dbReference type="Proteomes" id="UP000000253">
    <property type="component" value="Chromosome"/>
</dbReference>
<dbReference type="HOGENOM" id="CLU_112757_0_0_2"/>
<dbReference type="STRING" id="402880.MmarC5_0923"/>
<dbReference type="eggNOG" id="arCOG07960">
    <property type="taxonomic scope" value="Archaea"/>
</dbReference>
<name>A4FYE5_METM5</name>
<gene>
    <name evidence="2" type="ordered locus">MmarC5_0923</name>
</gene>
<dbReference type="RefSeq" id="WP_011868683.1">
    <property type="nucleotide sequence ID" value="NC_009135.1"/>
</dbReference>
<dbReference type="EMBL" id="CP000609">
    <property type="protein sequence ID" value="ABO35229.1"/>
    <property type="molecule type" value="Genomic_DNA"/>
</dbReference>
<reference evidence="2 3" key="1">
    <citation type="submission" date="2007-03" db="EMBL/GenBank/DDBJ databases">
        <title>Complete sequence of chromosome of Methanococcus maripaludis C5.</title>
        <authorList>
            <consortium name="US DOE Joint Genome Institute"/>
            <person name="Copeland A."/>
            <person name="Lucas S."/>
            <person name="Lapidus A."/>
            <person name="Barry K."/>
            <person name="Glavina del Rio T."/>
            <person name="Dalin E."/>
            <person name="Tice H."/>
            <person name="Pitluck S."/>
            <person name="Chertkov O."/>
            <person name="Brettin T."/>
            <person name="Bruce D."/>
            <person name="Han C."/>
            <person name="Detter J.C."/>
            <person name="Schmutz J."/>
            <person name="Larimer F."/>
            <person name="Land M."/>
            <person name="Hauser L."/>
            <person name="Kyrpides N."/>
            <person name="Mikhailova N."/>
            <person name="Sieprawska-Lupa M."/>
            <person name="Whitman W.B."/>
            <person name="Richardson P."/>
        </authorList>
    </citation>
    <scope>NUCLEOTIDE SEQUENCE [LARGE SCALE GENOMIC DNA]</scope>
    <source>
        <strain evidence="3">C5 / ATCC BAA-1333</strain>
    </source>
</reference>
<organism evidence="2 3">
    <name type="scientific">Methanococcus maripaludis (strain C5 / ATCC BAA-1333)</name>
    <dbReference type="NCBI Taxonomy" id="402880"/>
    <lineage>
        <taxon>Archaea</taxon>
        <taxon>Methanobacteriati</taxon>
        <taxon>Methanobacteriota</taxon>
        <taxon>Methanomada group</taxon>
        <taxon>Methanococci</taxon>
        <taxon>Methanococcales</taxon>
        <taxon>Methanococcaceae</taxon>
        <taxon>Methanococcus</taxon>
    </lineage>
</organism>
<dbReference type="OrthoDB" id="61705at2157"/>
<dbReference type="AlphaFoldDB" id="A4FYE5"/>
<evidence type="ECO:0000259" key="1">
    <source>
        <dbReference type="Pfam" id="PF20720"/>
    </source>
</evidence>
<dbReference type="GeneID" id="4927630"/>
<accession>A4FYE5</accession>
<protein>
    <recommendedName>
        <fullName evidence="1">Novel STAND NTPase 3 domain-containing protein</fullName>
    </recommendedName>
</protein>
<dbReference type="InterPro" id="IPR027417">
    <property type="entry name" value="P-loop_NTPase"/>
</dbReference>
<evidence type="ECO:0000313" key="3">
    <source>
        <dbReference type="Proteomes" id="UP000000253"/>
    </source>
</evidence>
<sequence length="175" mass="20618">MRFEDLLKHNKENREHDSIAIVGARGSGKTTHMNAIAYLFEKAGFKYKICYSINDIPEDLDEFDCIFLDDFASKFNNRDYSTKKNKNFNFLLQEVREVLPMFVTTAPDIYLFDKVIRSMFKPFYIANYGRLVTDTGFSFEVPFLKGFEEFFEKQKAIERTGKIERAKMYVQQMKA</sequence>
<proteinExistence type="predicted"/>